<dbReference type="InterPro" id="IPR029058">
    <property type="entry name" value="AB_hydrolase_fold"/>
</dbReference>
<dbReference type="EMBL" id="CP071463">
    <property type="protein sequence ID" value="QSW86370.1"/>
    <property type="molecule type" value="Genomic_DNA"/>
</dbReference>
<dbReference type="Pfam" id="PF12697">
    <property type="entry name" value="Abhydrolase_6"/>
    <property type="match status" value="1"/>
</dbReference>
<dbReference type="GO" id="GO:0016787">
    <property type="term" value="F:hydrolase activity"/>
    <property type="evidence" value="ECO:0007669"/>
    <property type="project" value="UniProtKB-KW"/>
</dbReference>
<dbReference type="InterPro" id="IPR000073">
    <property type="entry name" value="AB_hydrolase_1"/>
</dbReference>
<dbReference type="Proteomes" id="UP000663191">
    <property type="component" value="Chromosome"/>
</dbReference>
<dbReference type="KEGG" id="hlo:J0X27_05995"/>
<dbReference type="PANTHER" id="PTHR43433:SF5">
    <property type="entry name" value="AB HYDROLASE-1 DOMAIN-CONTAINING PROTEIN"/>
    <property type="match status" value="1"/>
</dbReference>
<keyword evidence="3" id="KW-1185">Reference proteome</keyword>
<gene>
    <name evidence="2" type="ORF">J0X27_05995</name>
</gene>
<dbReference type="Gene3D" id="3.40.50.1820">
    <property type="entry name" value="alpha/beta hydrolase"/>
    <property type="match status" value="1"/>
</dbReference>
<proteinExistence type="predicted"/>
<name>A0A8A2UCN0_9EURY</name>
<organism evidence="2 3">
    <name type="scientific">Natrinema longum</name>
    <dbReference type="NCBI Taxonomy" id="370324"/>
    <lineage>
        <taxon>Archaea</taxon>
        <taxon>Methanobacteriati</taxon>
        <taxon>Methanobacteriota</taxon>
        <taxon>Stenosarchaea group</taxon>
        <taxon>Halobacteria</taxon>
        <taxon>Halobacteriales</taxon>
        <taxon>Natrialbaceae</taxon>
        <taxon>Natrinema</taxon>
    </lineage>
</organism>
<evidence type="ECO:0000259" key="1">
    <source>
        <dbReference type="Pfam" id="PF12697"/>
    </source>
</evidence>
<evidence type="ECO:0000313" key="3">
    <source>
        <dbReference type="Proteomes" id="UP000663191"/>
    </source>
</evidence>
<reference evidence="2 3" key="1">
    <citation type="journal article" date="2006" name="Int. J. Syst. Evol. Microbiol.">
        <title>Haloterrigena longa sp. nov. and Haloterrigena limicola sp. nov., extremely halophilic archaea isolated from a salt lake.</title>
        <authorList>
            <person name="Cui H.L."/>
            <person name="Tohty D."/>
            <person name="Zhou P.J."/>
            <person name="Liu S.J."/>
        </authorList>
    </citation>
    <scope>NUCLEOTIDE SEQUENCE [LARGE SCALE GENOMIC DNA]</scope>
    <source>
        <strain evidence="2 3">ABH32</strain>
    </source>
</reference>
<dbReference type="PANTHER" id="PTHR43433">
    <property type="entry name" value="HYDROLASE, ALPHA/BETA FOLD FAMILY PROTEIN"/>
    <property type="match status" value="1"/>
</dbReference>
<dbReference type="PRINTS" id="PR00111">
    <property type="entry name" value="ABHYDROLASE"/>
</dbReference>
<sequence length="268" mass="28293">MPTASNGSVSLYYDCAGEGEPVVFVPEAGLGGWLWGWQHAAVAGPHEAVVWDLRGTGRSDAPPGPYALETLVADLEAVLADCDVRTAHLVGCGLGGAIALAAARTSSRVGTLSLFGTAARGSEFALESLFAPPDDRNALRESLSAGLSDAFLEAQPDVRDGIVDWRADGDADREGWDAQIAALEGFDATDWVVEVTQPTRVIHGGADELVSPAAGRDLARGLPRGEFLELEGAGHLAFVERSRAVNDRLLGFLEEQTTRTTRNTSGRR</sequence>
<evidence type="ECO:0000313" key="2">
    <source>
        <dbReference type="EMBL" id="QSW86370.1"/>
    </source>
</evidence>
<dbReference type="GeneID" id="63183277"/>
<keyword evidence="2" id="KW-0378">Hydrolase</keyword>
<feature type="domain" description="AB hydrolase-1" evidence="1">
    <location>
        <begin position="22"/>
        <end position="247"/>
    </location>
</feature>
<accession>A0A8A2UCN0</accession>
<dbReference type="SUPFAM" id="SSF53474">
    <property type="entry name" value="alpha/beta-Hydrolases"/>
    <property type="match status" value="1"/>
</dbReference>
<dbReference type="InterPro" id="IPR050471">
    <property type="entry name" value="AB_hydrolase"/>
</dbReference>
<protein>
    <submittedName>
        <fullName evidence="2">Alpha/beta fold hydrolase</fullName>
    </submittedName>
</protein>
<dbReference type="AlphaFoldDB" id="A0A8A2UCN0"/>
<dbReference type="OrthoDB" id="247398at2157"/>
<dbReference type="RefSeq" id="WP_207271490.1">
    <property type="nucleotide sequence ID" value="NZ_CP071463.1"/>
</dbReference>